<evidence type="ECO:0000259" key="5">
    <source>
        <dbReference type="PROSITE" id="PS51192"/>
    </source>
</evidence>
<proteinExistence type="predicted"/>
<reference evidence="6 7" key="1">
    <citation type="submission" date="2024-11" db="EMBL/GenBank/DDBJ databases">
        <title>Adaptive evolution of stress response genes in parasites aligns with host niche diversity.</title>
        <authorList>
            <person name="Hahn C."/>
            <person name="Resl P."/>
        </authorList>
    </citation>
    <scope>NUCLEOTIDE SEQUENCE [LARGE SCALE GENOMIC DNA]</scope>
    <source>
        <strain evidence="6">EGGRZ-B1_66</strain>
        <tissue evidence="6">Body</tissue>
    </source>
</reference>
<feature type="region of interest" description="Disordered" evidence="4">
    <location>
        <begin position="238"/>
        <end position="316"/>
    </location>
</feature>
<dbReference type="SMART" id="SM00487">
    <property type="entry name" value="DEXDc"/>
    <property type="match status" value="1"/>
</dbReference>
<dbReference type="Gene3D" id="3.40.50.300">
    <property type="entry name" value="P-loop containing nucleotide triphosphate hydrolases"/>
    <property type="match status" value="2"/>
</dbReference>
<dbReference type="InterPro" id="IPR014001">
    <property type="entry name" value="Helicase_ATP-bd"/>
</dbReference>
<dbReference type="PANTHER" id="PTHR46850">
    <property type="entry name" value="CHROMODOMAIN-HELICASE-DNA-BINDING PROTEIN 9"/>
    <property type="match status" value="1"/>
</dbReference>
<evidence type="ECO:0000313" key="6">
    <source>
        <dbReference type="EMBL" id="KAL3319911.1"/>
    </source>
</evidence>
<feature type="region of interest" description="Disordered" evidence="4">
    <location>
        <begin position="1274"/>
        <end position="1318"/>
    </location>
</feature>
<dbReference type="PANTHER" id="PTHR46850:SF1">
    <property type="entry name" value="CHROMODOMAIN-HELICASE-DNA-BINDING PROTEIN 9"/>
    <property type="match status" value="1"/>
</dbReference>
<dbReference type="EMBL" id="JBJKFK010000091">
    <property type="protein sequence ID" value="KAL3319911.1"/>
    <property type="molecule type" value="Genomic_DNA"/>
</dbReference>
<evidence type="ECO:0000313" key="7">
    <source>
        <dbReference type="Proteomes" id="UP001626550"/>
    </source>
</evidence>
<evidence type="ECO:0000256" key="2">
    <source>
        <dbReference type="ARBA" id="ARBA00022801"/>
    </source>
</evidence>
<accession>A0ABD2QN83</accession>
<protein>
    <submittedName>
        <fullName evidence="6">Choline dehydrogenase 6</fullName>
    </submittedName>
</protein>
<dbReference type="Pfam" id="PF00385">
    <property type="entry name" value="Chromo"/>
    <property type="match status" value="2"/>
</dbReference>
<name>A0ABD2QN83_9PLAT</name>
<feature type="region of interest" description="Disordered" evidence="4">
    <location>
        <begin position="76"/>
        <end position="124"/>
    </location>
</feature>
<feature type="compositionally biased region" description="Polar residues" evidence="4">
    <location>
        <begin position="288"/>
        <end position="300"/>
    </location>
</feature>
<dbReference type="CDD" id="cd18793">
    <property type="entry name" value="SF2_C_SNF"/>
    <property type="match status" value="1"/>
</dbReference>
<evidence type="ECO:0000256" key="4">
    <source>
        <dbReference type="SAM" id="MobiDB-lite"/>
    </source>
</evidence>
<dbReference type="Pfam" id="PF00271">
    <property type="entry name" value="Helicase_C"/>
    <property type="match status" value="1"/>
</dbReference>
<dbReference type="CDD" id="cd17995">
    <property type="entry name" value="DEXHc_CHD6_7_8_9"/>
    <property type="match status" value="1"/>
</dbReference>
<feature type="compositionally biased region" description="Basic and acidic residues" evidence="4">
    <location>
        <begin position="79"/>
        <end position="93"/>
    </location>
</feature>
<dbReference type="Gene3D" id="3.40.50.10810">
    <property type="entry name" value="Tandem AAA-ATPase domain"/>
    <property type="match status" value="1"/>
</dbReference>
<dbReference type="InterPro" id="IPR051493">
    <property type="entry name" value="CHD"/>
</dbReference>
<dbReference type="InterPro" id="IPR038718">
    <property type="entry name" value="SNF2-like_sf"/>
</dbReference>
<feature type="domain" description="Helicase ATP-binding" evidence="5">
    <location>
        <begin position="414"/>
        <end position="592"/>
    </location>
</feature>
<sequence length="1476" mass="167891">MTDRRSSRTAGSKVKYNIDEAFGLSDEEGGGDEEGTASFQPESAFVEDDIKVVEKILGRRTGKRFVEQRTETEIEISEEQAKAEREASLRPGEDEIEVPATPSEVKNESEVAADQNKTPVKDEGTTVGSRIKKVVDIQETEEEVEEFFIKYKGLSYLHCEWRTAEEILDAKFPAKMKRYMAKHFYEDMEDVDDSDLFNPDYVEVERVLDVRIYKNGEIYNEGGGSCITGGLVASNGSASKRKQKVKEKPTKTIKPKGSKKRLRQEVDSQSTSRQTSIADEDEEPASSLADSTLEESNSMMDDSMATEQESEAPISPSAAIDEDLLVTYYLVKWKCLPYEDSTWELAQDVDPNKVKLFYKWRSPTAEQIPTPRNKDGSIVRPEQTSWKPLKVDEQDYKNGNKLRDYQIEGVSWLSFCWYNRQNCILADEMGLGKTVQSIAFMLDIYRARVQGPFLVIVPLSTVGNWSREFENWSDMNAVVYHGSGVSRNMIREYEIFYRKKKSAGPSALRTDLYKFHALITTFETLMSDIEFFASIKWVASIIDEAHRLKNKKCKLIEGLRYLTLDHRVLLTGTPLQNNVEELFALLNFLDPIKFNSEAEFLQTYGQLKTEDQVNNLKSILRPMMLRRLKDDVEKNLAPKEETIIEVELTNIQKKYYRAIMERNFDFLAKGCTSSNLPSLLNIMMELRKCCNHPYLIKGAEDNIIKDLRDQDEKMAKLDSEEARQIHALIYASGKLVLIHKLLPKLKANGHKVLIFSQMVRVLDILEDYISHQAYSYERIDGRIHGLARQEAIDRFSTTQARCHRIGQVKAVKVYRLITRNTYEREMFDRASLKLGLNKAVLESMGMPHEASSSSSNKGQLSKQEVEALLKKGAYGALMDDDKAGEEFCEADIDKILQSRSQVVTIDQTEQNSSFSKASFSIAGQRDDISIDDPEFWQKWAKIAGVQEKIPGHENIIEEPRMRRQVTRYQGNPSDGSAANGLNGFGRKLPGTPDDDSSGDSEASSDTASNSTKGGKTNAKNRMKRNRKLYQSLGLSAPLDRSELAKIERGLHTYGWGRWQAILESANFRRHIEEFALIRIAKAIIAFTLSCVPPLSDCRARLILEEVSKIGPRERSLAEIAAAAKKEAVRSQTTPFAAESEDLEPDDYVLMTVEEAEATIGCMNFCIHLQKSGLRFLQRVYQSFYVACDIVGEEQGEKLLRGECDHSAFRELENSIPSLQALDFELPVPWWDLCADKCLLLGLYKHGWDKYHLVQTDPALCFYCKLQLPPADQSCDMDTEEASEAPSPTPEEAAPKARKGGRRSKAPLATQSGELFPSPTDLNSRIRKLIGYFQRMKPQTEFELMRLKRKHRDDSLYQQLAMFPNAEIREIKWSRREEADFYRVVSSYGVEMLRPVRPALLADEVTINPADASQSPMAPEVGKAPNYNWDTFRQLANLGRKNDQALTDYFHAFYRMCQRICRRTPYDCQFSSMNATV</sequence>
<dbReference type="Proteomes" id="UP001626550">
    <property type="component" value="Unassembled WGS sequence"/>
</dbReference>
<dbReference type="InterPro" id="IPR023780">
    <property type="entry name" value="Chromo_domain"/>
</dbReference>
<dbReference type="InterPro" id="IPR056342">
    <property type="entry name" value="HTH_CHD6-9"/>
</dbReference>
<dbReference type="PROSITE" id="PS51192">
    <property type="entry name" value="HELICASE_ATP_BIND_1"/>
    <property type="match status" value="1"/>
</dbReference>
<keyword evidence="3" id="KW-0539">Nucleus</keyword>
<dbReference type="InterPro" id="IPR016197">
    <property type="entry name" value="Chromo-like_dom_sf"/>
</dbReference>
<gene>
    <name evidence="6" type="primary">CHD6</name>
    <name evidence="6" type="ORF">Ciccas_001419</name>
</gene>
<evidence type="ECO:0000256" key="3">
    <source>
        <dbReference type="ARBA" id="ARBA00023242"/>
    </source>
</evidence>
<dbReference type="Gene3D" id="2.40.50.40">
    <property type="match status" value="2"/>
</dbReference>
<comment type="caution">
    <text evidence="6">The sequence shown here is derived from an EMBL/GenBank/DDBJ whole genome shotgun (WGS) entry which is preliminary data.</text>
</comment>
<dbReference type="SMART" id="SM00298">
    <property type="entry name" value="CHROMO"/>
    <property type="match status" value="2"/>
</dbReference>
<feature type="compositionally biased region" description="Basic residues" evidence="4">
    <location>
        <begin position="1295"/>
        <end position="1304"/>
    </location>
</feature>
<dbReference type="Gene3D" id="1.10.10.60">
    <property type="entry name" value="Homeodomain-like"/>
    <property type="match status" value="1"/>
</dbReference>
<dbReference type="SUPFAM" id="SSF52540">
    <property type="entry name" value="P-loop containing nucleoside triphosphate hydrolases"/>
    <property type="match status" value="2"/>
</dbReference>
<dbReference type="InterPro" id="IPR000330">
    <property type="entry name" value="SNF2_N"/>
</dbReference>
<dbReference type="Pfam" id="PF23078">
    <property type="entry name" value="HTH_CHD6-9"/>
    <property type="match status" value="2"/>
</dbReference>
<keyword evidence="2" id="KW-0378">Hydrolase</keyword>
<dbReference type="InterPro" id="IPR001650">
    <property type="entry name" value="Helicase_C-like"/>
</dbReference>
<dbReference type="GO" id="GO:0016787">
    <property type="term" value="F:hydrolase activity"/>
    <property type="evidence" value="ECO:0007669"/>
    <property type="project" value="UniProtKB-KW"/>
</dbReference>
<feature type="compositionally biased region" description="Basic residues" evidence="4">
    <location>
        <begin position="239"/>
        <end position="262"/>
    </location>
</feature>
<feature type="region of interest" description="Disordered" evidence="4">
    <location>
        <begin position="1"/>
        <end position="43"/>
    </location>
</feature>
<dbReference type="InterPro" id="IPR049730">
    <property type="entry name" value="SNF2/RAD54-like_C"/>
</dbReference>
<feature type="compositionally biased region" description="Polar residues" evidence="4">
    <location>
        <begin position="966"/>
        <end position="976"/>
    </location>
</feature>
<keyword evidence="1" id="KW-0677">Repeat</keyword>
<feature type="compositionally biased region" description="Polar residues" evidence="4">
    <location>
        <begin position="1006"/>
        <end position="1017"/>
    </location>
</feature>
<feature type="compositionally biased region" description="Basic and acidic residues" evidence="4">
    <location>
        <begin position="950"/>
        <end position="961"/>
    </location>
</feature>
<organism evidence="6 7">
    <name type="scientific">Cichlidogyrus casuarinus</name>
    <dbReference type="NCBI Taxonomy" id="1844966"/>
    <lineage>
        <taxon>Eukaryota</taxon>
        <taxon>Metazoa</taxon>
        <taxon>Spiralia</taxon>
        <taxon>Lophotrochozoa</taxon>
        <taxon>Platyhelminthes</taxon>
        <taxon>Monogenea</taxon>
        <taxon>Monopisthocotylea</taxon>
        <taxon>Dactylogyridea</taxon>
        <taxon>Ancyrocephalidae</taxon>
        <taxon>Cichlidogyrus</taxon>
    </lineage>
</organism>
<dbReference type="InterPro" id="IPR000953">
    <property type="entry name" value="Chromo/chromo_shadow_dom"/>
</dbReference>
<feature type="compositionally biased region" description="Polar residues" evidence="4">
    <location>
        <begin position="267"/>
        <end position="277"/>
    </location>
</feature>
<dbReference type="InterPro" id="IPR027417">
    <property type="entry name" value="P-loop_NTPase"/>
</dbReference>
<dbReference type="SUPFAM" id="SSF54160">
    <property type="entry name" value="Chromo domain-like"/>
    <property type="match status" value="2"/>
</dbReference>
<keyword evidence="7" id="KW-1185">Reference proteome</keyword>
<evidence type="ECO:0000256" key="1">
    <source>
        <dbReference type="ARBA" id="ARBA00022737"/>
    </source>
</evidence>
<feature type="compositionally biased region" description="Acidic residues" evidence="4">
    <location>
        <begin position="25"/>
        <end position="35"/>
    </location>
</feature>
<dbReference type="FunFam" id="3.40.50.10810:FF:000003">
    <property type="entry name" value="chromodomain-helicase-DNA-binding protein 8 isoform X4"/>
    <property type="match status" value="1"/>
</dbReference>
<dbReference type="Pfam" id="PF00176">
    <property type="entry name" value="SNF2-rel_dom"/>
    <property type="match status" value="1"/>
</dbReference>
<feature type="region of interest" description="Disordered" evidence="4">
    <location>
        <begin position="950"/>
        <end position="1022"/>
    </location>
</feature>